<organism evidence="2 3">
    <name type="scientific">Russula ochroleuca</name>
    <dbReference type="NCBI Taxonomy" id="152965"/>
    <lineage>
        <taxon>Eukaryota</taxon>
        <taxon>Fungi</taxon>
        <taxon>Dikarya</taxon>
        <taxon>Basidiomycota</taxon>
        <taxon>Agaricomycotina</taxon>
        <taxon>Agaricomycetes</taxon>
        <taxon>Russulales</taxon>
        <taxon>Russulaceae</taxon>
        <taxon>Russula</taxon>
    </lineage>
</organism>
<accession>A0A9P5TDE1</accession>
<evidence type="ECO:0000256" key="1">
    <source>
        <dbReference type="SAM" id="MobiDB-lite"/>
    </source>
</evidence>
<feature type="region of interest" description="Disordered" evidence="1">
    <location>
        <begin position="109"/>
        <end position="148"/>
    </location>
</feature>
<gene>
    <name evidence="2" type="ORF">DFH94DRAFT_679014</name>
</gene>
<sequence>MPLNVASAASDAVAVLWGRGVVDGLWVGRGVPVVGARVGLPEVIYTQEMVLEYYWHGRRLGLSTTIDRIQWASSLLTTSSAASGPGPAECRGRRIDAIATDAVLHADAHSQHQVHGDHARERAQRSHQGHDGLSEAAMPAQGLSRRGPRASSYSEFFIKPIRLIRVVLPVGLGTSAEDDEGIVSRIGGDLPDHCREAFPVSPAWCIGEGLEAFKGGLLGWAASCVGRLVRSARQPSTAFEVGCKSEEWLGVDEAVPLV</sequence>
<dbReference type="AlphaFoldDB" id="A0A9P5TDE1"/>
<name>A0A9P5TDE1_9AGAM</name>
<reference evidence="2" key="2">
    <citation type="journal article" date="2020" name="Nat. Commun.">
        <title>Large-scale genome sequencing of mycorrhizal fungi provides insights into the early evolution of symbiotic traits.</title>
        <authorList>
            <person name="Miyauchi S."/>
            <person name="Kiss E."/>
            <person name="Kuo A."/>
            <person name="Drula E."/>
            <person name="Kohler A."/>
            <person name="Sanchez-Garcia M."/>
            <person name="Morin E."/>
            <person name="Andreopoulos B."/>
            <person name="Barry K.W."/>
            <person name="Bonito G."/>
            <person name="Buee M."/>
            <person name="Carver A."/>
            <person name="Chen C."/>
            <person name="Cichocki N."/>
            <person name="Clum A."/>
            <person name="Culley D."/>
            <person name="Crous P.W."/>
            <person name="Fauchery L."/>
            <person name="Girlanda M."/>
            <person name="Hayes R.D."/>
            <person name="Keri Z."/>
            <person name="LaButti K."/>
            <person name="Lipzen A."/>
            <person name="Lombard V."/>
            <person name="Magnuson J."/>
            <person name="Maillard F."/>
            <person name="Murat C."/>
            <person name="Nolan M."/>
            <person name="Ohm R.A."/>
            <person name="Pangilinan J."/>
            <person name="Pereira M.F."/>
            <person name="Perotto S."/>
            <person name="Peter M."/>
            <person name="Pfister S."/>
            <person name="Riley R."/>
            <person name="Sitrit Y."/>
            <person name="Stielow J.B."/>
            <person name="Szollosi G."/>
            <person name="Zifcakova L."/>
            <person name="Stursova M."/>
            <person name="Spatafora J.W."/>
            <person name="Tedersoo L."/>
            <person name="Vaario L.M."/>
            <person name="Yamada A."/>
            <person name="Yan M."/>
            <person name="Wang P."/>
            <person name="Xu J."/>
            <person name="Bruns T."/>
            <person name="Baldrian P."/>
            <person name="Vilgalys R."/>
            <person name="Dunand C."/>
            <person name="Henrissat B."/>
            <person name="Grigoriev I.V."/>
            <person name="Hibbett D."/>
            <person name="Nagy L.G."/>
            <person name="Martin F.M."/>
        </authorList>
    </citation>
    <scope>NUCLEOTIDE SEQUENCE</scope>
    <source>
        <strain evidence="2">Prilba</strain>
    </source>
</reference>
<proteinExistence type="predicted"/>
<protein>
    <submittedName>
        <fullName evidence="2">Uncharacterized protein</fullName>
    </submittedName>
</protein>
<evidence type="ECO:0000313" key="3">
    <source>
        <dbReference type="Proteomes" id="UP000759537"/>
    </source>
</evidence>
<dbReference type="EMBL" id="WHVB01000002">
    <property type="protein sequence ID" value="KAF8486316.1"/>
    <property type="molecule type" value="Genomic_DNA"/>
</dbReference>
<feature type="compositionally biased region" description="Basic and acidic residues" evidence="1">
    <location>
        <begin position="109"/>
        <end position="133"/>
    </location>
</feature>
<evidence type="ECO:0000313" key="2">
    <source>
        <dbReference type="EMBL" id="KAF8486316.1"/>
    </source>
</evidence>
<comment type="caution">
    <text evidence="2">The sequence shown here is derived from an EMBL/GenBank/DDBJ whole genome shotgun (WGS) entry which is preliminary data.</text>
</comment>
<keyword evidence="3" id="KW-1185">Reference proteome</keyword>
<reference evidence="2" key="1">
    <citation type="submission" date="2019-10" db="EMBL/GenBank/DDBJ databases">
        <authorList>
            <consortium name="DOE Joint Genome Institute"/>
            <person name="Kuo A."/>
            <person name="Miyauchi S."/>
            <person name="Kiss E."/>
            <person name="Drula E."/>
            <person name="Kohler A."/>
            <person name="Sanchez-Garcia M."/>
            <person name="Andreopoulos B."/>
            <person name="Barry K.W."/>
            <person name="Bonito G."/>
            <person name="Buee M."/>
            <person name="Carver A."/>
            <person name="Chen C."/>
            <person name="Cichocki N."/>
            <person name="Clum A."/>
            <person name="Culley D."/>
            <person name="Crous P.W."/>
            <person name="Fauchery L."/>
            <person name="Girlanda M."/>
            <person name="Hayes R."/>
            <person name="Keri Z."/>
            <person name="LaButti K."/>
            <person name="Lipzen A."/>
            <person name="Lombard V."/>
            <person name="Magnuson J."/>
            <person name="Maillard F."/>
            <person name="Morin E."/>
            <person name="Murat C."/>
            <person name="Nolan M."/>
            <person name="Ohm R."/>
            <person name="Pangilinan J."/>
            <person name="Pereira M."/>
            <person name="Perotto S."/>
            <person name="Peter M."/>
            <person name="Riley R."/>
            <person name="Sitrit Y."/>
            <person name="Stielow B."/>
            <person name="Szollosi G."/>
            <person name="Zifcakova L."/>
            <person name="Stursova M."/>
            <person name="Spatafora J.W."/>
            <person name="Tedersoo L."/>
            <person name="Vaario L.-M."/>
            <person name="Yamada A."/>
            <person name="Yan M."/>
            <person name="Wang P."/>
            <person name="Xu J."/>
            <person name="Bruns T."/>
            <person name="Baldrian P."/>
            <person name="Vilgalys R."/>
            <person name="Henrissat B."/>
            <person name="Grigoriev I.V."/>
            <person name="Hibbett D."/>
            <person name="Nagy L.G."/>
            <person name="Martin F.M."/>
        </authorList>
    </citation>
    <scope>NUCLEOTIDE SEQUENCE</scope>
    <source>
        <strain evidence="2">Prilba</strain>
    </source>
</reference>
<dbReference type="Proteomes" id="UP000759537">
    <property type="component" value="Unassembled WGS sequence"/>
</dbReference>